<feature type="compositionally biased region" description="Acidic residues" evidence="1">
    <location>
        <begin position="559"/>
        <end position="578"/>
    </location>
</feature>
<accession>A0A024U429</accession>
<dbReference type="InterPro" id="IPR041667">
    <property type="entry name" value="Cupin_8"/>
</dbReference>
<dbReference type="eggNOG" id="ENOG502RZRQ">
    <property type="taxonomic scope" value="Eukaryota"/>
</dbReference>
<dbReference type="STRING" id="157072.A0A024U429"/>
<dbReference type="GeneID" id="20083660"/>
<evidence type="ECO:0000256" key="1">
    <source>
        <dbReference type="SAM" id="MobiDB-lite"/>
    </source>
</evidence>
<protein>
    <recommendedName>
        <fullName evidence="2">JmjC domain-containing protein</fullName>
    </recommendedName>
</protein>
<dbReference type="EMBL" id="KI913963">
    <property type="protein sequence ID" value="ETW00965.1"/>
    <property type="molecule type" value="Genomic_DNA"/>
</dbReference>
<dbReference type="PROSITE" id="PS51184">
    <property type="entry name" value="JMJC"/>
    <property type="match status" value="1"/>
</dbReference>
<feature type="region of interest" description="Disordered" evidence="1">
    <location>
        <begin position="153"/>
        <end position="224"/>
    </location>
</feature>
<dbReference type="OrthoDB" id="47172at2759"/>
<dbReference type="RefSeq" id="XP_008869963.1">
    <property type="nucleotide sequence ID" value="XM_008871741.1"/>
</dbReference>
<dbReference type="CDD" id="cd02208">
    <property type="entry name" value="cupin_RmlC-like"/>
    <property type="match status" value="1"/>
</dbReference>
<name>A0A024U429_9STRA</name>
<dbReference type="PANTHER" id="PTHR12461">
    <property type="entry name" value="HYPOXIA-INDUCIBLE FACTOR 1 ALPHA INHIBITOR-RELATED"/>
    <property type="match status" value="1"/>
</dbReference>
<dbReference type="AlphaFoldDB" id="A0A024U429"/>
<organism evidence="3">
    <name type="scientific">Aphanomyces invadans</name>
    <dbReference type="NCBI Taxonomy" id="157072"/>
    <lineage>
        <taxon>Eukaryota</taxon>
        <taxon>Sar</taxon>
        <taxon>Stramenopiles</taxon>
        <taxon>Oomycota</taxon>
        <taxon>Saprolegniomycetes</taxon>
        <taxon>Saprolegniales</taxon>
        <taxon>Verrucalvaceae</taxon>
        <taxon>Aphanomyces</taxon>
    </lineage>
</organism>
<evidence type="ECO:0000313" key="3">
    <source>
        <dbReference type="EMBL" id="ETW00965.1"/>
    </source>
</evidence>
<feature type="domain" description="JmjC" evidence="2">
    <location>
        <begin position="332"/>
        <end position="504"/>
    </location>
</feature>
<feature type="compositionally biased region" description="Low complexity" evidence="1">
    <location>
        <begin position="9"/>
        <end position="21"/>
    </location>
</feature>
<dbReference type="InterPro" id="IPR003347">
    <property type="entry name" value="JmjC_dom"/>
</dbReference>
<dbReference type="SUPFAM" id="SSF51197">
    <property type="entry name" value="Clavaminate synthase-like"/>
    <property type="match status" value="1"/>
</dbReference>
<dbReference type="VEuPathDB" id="FungiDB:H310_06610"/>
<feature type="region of interest" description="Disordered" evidence="1">
    <location>
        <begin position="556"/>
        <end position="588"/>
    </location>
</feature>
<feature type="region of interest" description="Disordered" evidence="1">
    <location>
        <begin position="1"/>
        <end position="28"/>
    </location>
</feature>
<dbReference type="SMART" id="SM00558">
    <property type="entry name" value="JmjC"/>
    <property type="match status" value="1"/>
</dbReference>
<reference evidence="3" key="1">
    <citation type="submission" date="2013-12" db="EMBL/GenBank/DDBJ databases">
        <title>The Genome Sequence of Aphanomyces invadans NJM9701.</title>
        <authorList>
            <consortium name="The Broad Institute Genomics Platform"/>
            <person name="Russ C."/>
            <person name="Tyler B."/>
            <person name="van West P."/>
            <person name="Dieguez-Uribeondo J."/>
            <person name="Young S.K."/>
            <person name="Zeng Q."/>
            <person name="Gargeya S."/>
            <person name="Fitzgerald M."/>
            <person name="Abouelleil A."/>
            <person name="Alvarado L."/>
            <person name="Chapman S.B."/>
            <person name="Gainer-Dewar J."/>
            <person name="Goldberg J."/>
            <person name="Griggs A."/>
            <person name="Gujja S."/>
            <person name="Hansen M."/>
            <person name="Howarth C."/>
            <person name="Imamovic A."/>
            <person name="Ireland A."/>
            <person name="Larimer J."/>
            <person name="McCowan C."/>
            <person name="Murphy C."/>
            <person name="Pearson M."/>
            <person name="Poon T.W."/>
            <person name="Priest M."/>
            <person name="Roberts A."/>
            <person name="Saif S."/>
            <person name="Shea T."/>
            <person name="Sykes S."/>
            <person name="Wortman J."/>
            <person name="Nusbaum C."/>
            <person name="Birren B."/>
        </authorList>
    </citation>
    <scope>NUCLEOTIDE SEQUENCE [LARGE SCALE GENOMIC DNA]</scope>
    <source>
        <strain evidence="3">NJM9701</strain>
    </source>
</reference>
<feature type="compositionally biased region" description="Basic and acidic residues" evidence="1">
    <location>
        <begin position="579"/>
        <end position="588"/>
    </location>
</feature>
<dbReference type="Gene3D" id="2.60.120.650">
    <property type="entry name" value="Cupin"/>
    <property type="match status" value="1"/>
</dbReference>
<dbReference type="Pfam" id="PF13621">
    <property type="entry name" value="Cupin_8"/>
    <property type="match status" value="1"/>
</dbReference>
<sequence>MAAPSTQQDAAVASERPASAAADREDSPMSTAASVEHFKFSVDGHSYSSTLNTLDRRSFASHEAYSEFLTETFHGDVPQTKYRSGRSSPVWKYLHKLDVPQVNRRKKVCEYVCVLCADDGTTPWEDCLIAMYGNRSSNGATHLQSRHKDLLLTEDRQPADTTPSTITTTAGPVKKQTKRQYGQLLSPPTPPRRDAFPIAKKRKSSPQTTTKKAPMAPETTSSDSLTVHKMTSQCPALDETNLLASLVYPLSPNSFMDGFYQKKALAIHAPSDRFEQLIHQGLEDLDIKQLLTTTSSEELQAWVQTKRGGEDDDDGKIESVKVESVEAAAILHAAGHSLYFRGSPELSATLIPALAKDLGFGFTATSIHGESQGEIEIFCAKAGHVTDWHFDFMENFSVQVAGKKKWKLQPSSVPYPVRGCTPHYKTQEVVEQQLKIHRLTDPAFDYHPTFDNVSEVTLEPGSVLYFPAGMWHRVECTEDSITMNLSMFPTPHADIVVDALRHVLLQSDRWRRGVSYDTPDAARAYMTDLLNDLKDQIGKLTAADILPERLLIHGRGISGDDDDSDDGDDEDDDDDGDEKEERTKDGAEGKLTKRVLRLDDPALLEDSAIAFRQTTRVKLNPLASVMHHADIPSIHYDTGYAADDLVYILNVGFGHTSYMSSLRLEFQCSPLQAKLIDMIVQAPSATPFSLRTMLDASKELAALSKKKSETRELLVALHFLAHAGYLTVVVNDDFNSEEG</sequence>
<dbReference type="PANTHER" id="PTHR12461:SF105">
    <property type="entry name" value="HYPOXIA-INDUCIBLE FACTOR 1-ALPHA INHIBITOR"/>
    <property type="match status" value="1"/>
</dbReference>
<gene>
    <name evidence="3" type="ORF">H310_06610</name>
</gene>
<proteinExistence type="predicted"/>
<evidence type="ECO:0000259" key="2">
    <source>
        <dbReference type="PROSITE" id="PS51184"/>
    </source>
</evidence>